<dbReference type="Gene3D" id="3.40.50.300">
    <property type="entry name" value="P-loop containing nucleotide triphosphate hydrolases"/>
    <property type="match status" value="1"/>
</dbReference>
<dbReference type="GO" id="GO:0051782">
    <property type="term" value="P:negative regulation of cell division"/>
    <property type="evidence" value="ECO:0007669"/>
    <property type="project" value="TreeGrafter"/>
</dbReference>
<dbReference type="GO" id="GO:0009898">
    <property type="term" value="C:cytoplasmic side of plasma membrane"/>
    <property type="evidence" value="ECO:0007669"/>
    <property type="project" value="TreeGrafter"/>
</dbReference>
<dbReference type="GO" id="GO:0005829">
    <property type="term" value="C:cytosol"/>
    <property type="evidence" value="ECO:0007669"/>
    <property type="project" value="TreeGrafter"/>
</dbReference>
<name>A0A9D2WPX5_9FIRM</name>
<reference evidence="1" key="1">
    <citation type="submission" date="2016-02" db="EMBL/GenBank/DDBJ databases">
        <title>Draft Genome Sequence of Sporotomaculum syntrophicum Strain FB, a Syntrophic Benzoate Degrader.</title>
        <authorList>
            <person name="Nobu M.K."/>
            <person name="Narihiro T."/>
            <person name="Qiu Y.-L."/>
            <person name="Ohashi A."/>
            <person name="Liu W.-T."/>
            <person name="Yuji S."/>
        </authorList>
    </citation>
    <scope>NUCLEOTIDE SEQUENCE</scope>
    <source>
        <strain evidence="1">FB</strain>
    </source>
</reference>
<organism evidence="1 2">
    <name type="scientific">Sporotomaculum syntrophicum</name>
    <dbReference type="NCBI Taxonomy" id="182264"/>
    <lineage>
        <taxon>Bacteria</taxon>
        <taxon>Bacillati</taxon>
        <taxon>Bacillota</taxon>
        <taxon>Clostridia</taxon>
        <taxon>Eubacteriales</taxon>
        <taxon>Desulfallaceae</taxon>
        <taxon>Sporotomaculum</taxon>
    </lineage>
</organism>
<evidence type="ECO:0000313" key="2">
    <source>
        <dbReference type="Proteomes" id="UP000798488"/>
    </source>
</evidence>
<comment type="caution">
    <text evidence="1">The sequence shown here is derived from an EMBL/GenBank/DDBJ whole genome shotgun (WGS) entry which is preliminary data.</text>
</comment>
<dbReference type="RefSeq" id="WP_161821876.1">
    <property type="nucleotide sequence ID" value="NZ_LSRS01000003.1"/>
</dbReference>
<keyword evidence="2" id="KW-1185">Reference proteome</keyword>
<dbReference type="AlphaFoldDB" id="A0A9D2WPX5"/>
<dbReference type="PANTHER" id="PTHR43384">
    <property type="entry name" value="SEPTUM SITE-DETERMINING PROTEIN MIND HOMOLOG, CHLOROPLASTIC-RELATED"/>
    <property type="match status" value="1"/>
</dbReference>
<proteinExistence type="predicted"/>
<dbReference type="SUPFAM" id="SSF52540">
    <property type="entry name" value="P-loop containing nucleoside triphosphate hydrolases"/>
    <property type="match status" value="1"/>
</dbReference>
<evidence type="ECO:0000313" key="1">
    <source>
        <dbReference type="EMBL" id="KAF1085410.1"/>
    </source>
</evidence>
<dbReference type="Proteomes" id="UP000798488">
    <property type="component" value="Unassembled WGS sequence"/>
</dbReference>
<dbReference type="GO" id="GO:0005524">
    <property type="term" value="F:ATP binding"/>
    <property type="evidence" value="ECO:0007669"/>
    <property type="project" value="TreeGrafter"/>
</dbReference>
<accession>A0A9D2WPX5</accession>
<dbReference type="OrthoDB" id="1804818at2"/>
<dbReference type="EMBL" id="LSRS01000003">
    <property type="protein sequence ID" value="KAF1085410.1"/>
    <property type="molecule type" value="Genomic_DNA"/>
</dbReference>
<dbReference type="InterPro" id="IPR050625">
    <property type="entry name" value="ParA/MinD_ATPase"/>
</dbReference>
<dbReference type="InterPro" id="IPR027417">
    <property type="entry name" value="P-loop_NTPase"/>
</dbReference>
<sequence>MKAVAVYSYLPCTGKTSVAKELAGYFYRQGHSTLLVDMDLVKGSLTEKLGLNSTPNLGLWAVDIFKRLESLPYWDINYTWDDIQPYVQSFHGLPVLASNTMVDLAGSPLLLNCVNVMLHSLLKAPYDVLVFDSSAGVRDYTLNILLRMDKVLLVAEPFGFTLPNAEAYVRLLVDEGFSLEQFGLVLNRYPTHAEQDPLEISDALGIDLYGVLPNFPDFSGKKGKAKIFTMERSNRYTEEIGNIAGKLCNID</sequence>
<gene>
    <name evidence="1" type="ORF">SPSYN_01549</name>
</gene>
<dbReference type="GO" id="GO:0016887">
    <property type="term" value="F:ATP hydrolysis activity"/>
    <property type="evidence" value="ECO:0007669"/>
    <property type="project" value="TreeGrafter"/>
</dbReference>
<dbReference type="PANTHER" id="PTHR43384:SF13">
    <property type="entry name" value="SLR0110 PROTEIN"/>
    <property type="match status" value="1"/>
</dbReference>
<protein>
    <submittedName>
        <fullName evidence="1">CobQ/CobB/MinD/ParA nucleotide binding domain protein</fullName>
    </submittedName>
</protein>